<name>A0ABS5HSM2_9RHOB</name>
<protein>
    <recommendedName>
        <fullName evidence="3">Terminase small subunit</fullName>
    </recommendedName>
</protein>
<proteinExistence type="predicted"/>
<sequence length="167" mass="17157">MNLTIEHDGRRTSGVAFADAVGRHGYPPAVAVAALKAAAKTRITAMADMHRAELEPASAGKLAEYRIKEEISRDPAGASAAELTMVDREAVARGLDRAALLAVISAKASAYREAALLVGALEAEAKAAIDALADDAADIEDQVQAVLTGVQEQAQADIAAAQAALAN</sequence>
<reference evidence="1 2" key="1">
    <citation type="journal article" date="2021" name="Arch. Microbiol.">
        <title>Thalassobius aquimarinus sp. nov., isolated from the Sea of Japan seashore.</title>
        <authorList>
            <person name="Kurilenko V.V."/>
            <person name="Romanenko L.A."/>
            <person name="Chernysheva N.Y."/>
            <person name="Velansky P.V."/>
            <person name="Tekutyeva L.A."/>
            <person name="Isaeva M.P."/>
            <person name="Mikhailov V.V."/>
        </authorList>
    </citation>
    <scope>NUCLEOTIDE SEQUENCE [LARGE SCALE GENOMIC DNA]</scope>
    <source>
        <strain evidence="1 2">KMM 8518</strain>
    </source>
</reference>
<gene>
    <name evidence="1" type="ORF">IT775_12390</name>
</gene>
<evidence type="ECO:0008006" key="3">
    <source>
        <dbReference type="Google" id="ProtNLM"/>
    </source>
</evidence>
<evidence type="ECO:0000313" key="2">
    <source>
        <dbReference type="Proteomes" id="UP001195941"/>
    </source>
</evidence>
<comment type="caution">
    <text evidence="1">The sequence shown here is derived from an EMBL/GenBank/DDBJ whole genome shotgun (WGS) entry which is preliminary data.</text>
</comment>
<dbReference type="RefSeq" id="WP_212701435.1">
    <property type="nucleotide sequence ID" value="NZ_JADMKU010000010.1"/>
</dbReference>
<organism evidence="1 2">
    <name type="scientific">Thalassovita aquimarina</name>
    <dbReference type="NCBI Taxonomy" id="2785917"/>
    <lineage>
        <taxon>Bacteria</taxon>
        <taxon>Pseudomonadati</taxon>
        <taxon>Pseudomonadota</taxon>
        <taxon>Alphaproteobacteria</taxon>
        <taxon>Rhodobacterales</taxon>
        <taxon>Roseobacteraceae</taxon>
        <taxon>Thalassovita</taxon>
    </lineage>
</organism>
<keyword evidence="2" id="KW-1185">Reference proteome</keyword>
<evidence type="ECO:0000313" key="1">
    <source>
        <dbReference type="EMBL" id="MBR9651920.1"/>
    </source>
</evidence>
<dbReference type="Proteomes" id="UP001195941">
    <property type="component" value="Unassembled WGS sequence"/>
</dbReference>
<accession>A0ABS5HSM2</accession>
<dbReference type="EMBL" id="JADMKU010000010">
    <property type="protein sequence ID" value="MBR9651920.1"/>
    <property type="molecule type" value="Genomic_DNA"/>
</dbReference>